<name>A0A7J6PMH5_PEROL</name>
<reference evidence="7 8" key="1">
    <citation type="submission" date="2020-04" db="EMBL/GenBank/DDBJ databases">
        <title>Perkinsus olseni comparative genomics.</title>
        <authorList>
            <person name="Bogema D.R."/>
        </authorList>
    </citation>
    <scope>NUCLEOTIDE SEQUENCE [LARGE SCALE GENOMIC DNA]</scope>
    <source>
        <strain evidence="7">00978-12</strain>
    </source>
</reference>
<feature type="region of interest" description="Disordered" evidence="5">
    <location>
        <begin position="500"/>
        <end position="550"/>
    </location>
</feature>
<dbReference type="GO" id="GO:0008270">
    <property type="term" value="F:zinc ion binding"/>
    <property type="evidence" value="ECO:0007669"/>
    <property type="project" value="UniProtKB-KW"/>
</dbReference>
<gene>
    <name evidence="7" type="ORF">FOZ60_009939</name>
</gene>
<dbReference type="SUPFAM" id="SSF90229">
    <property type="entry name" value="CCCH zinc finger"/>
    <property type="match status" value="1"/>
</dbReference>
<keyword evidence="1 4" id="KW-0479">Metal-binding</keyword>
<evidence type="ECO:0000256" key="4">
    <source>
        <dbReference type="PROSITE-ProRule" id="PRU00723"/>
    </source>
</evidence>
<dbReference type="Pfam" id="PF00642">
    <property type="entry name" value="zf-CCCH"/>
    <property type="match status" value="1"/>
</dbReference>
<dbReference type="EMBL" id="JABANP010000004">
    <property type="protein sequence ID" value="KAF4697319.1"/>
    <property type="molecule type" value="Genomic_DNA"/>
</dbReference>
<accession>A0A7J6PMH5</accession>
<keyword evidence="2 4" id="KW-0863">Zinc-finger</keyword>
<evidence type="ECO:0000256" key="3">
    <source>
        <dbReference type="ARBA" id="ARBA00022833"/>
    </source>
</evidence>
<dbReference type="AlphaFoldDB" id="A0A7J6PMH5"/>
<feature type="compositionally biased region" description="Basic and acidic residues" evidence="5">
    <location>
        <begin position="529"/>
        <end position="544"/>
    </location>
</feature>
<protein>
    <recommendedName>
        <fullName evidence="6">C3H1-type domain-containing protein</fullName>
    </recommendedName>
</protein>
<dbReference type="PROSITE" id="PS50103">
    <property type="entry name" value="ZF_C3H1"/>
    <property type="match status" value="1"/>
</dbReference>
<organism evidence="7 8">
    <name type="scientific">Perkinsus olseni</name>
    <name type="common">Perkinsus atlanticus</name>
    <dbReference type="NCBI Taxonomy" id="32597"/>
    <lineage>
        <taxon>Eukaryota</taxon>
        <taxon>Sar</taxon>
        <taxon>Alveolata</taxon>
        <taxon>Perkinsozoa</taxon>
        <taxon>Perkinsea</taxon>
        <taxon>Perkinsida</taxon>
        <taxon>Perkinsidae</taxon>
        <taxon>Perkinsus</taxon>
    </lineage>
</organism>
<feature type="region of interest" description="Disordered" evidence="5">
    <location>
        <begin position="454"/>
        <end position="475"/>
    </location>
</feature>
<keyword evidence="3 4" id="KW-0862">Zinc</keyword>
<evidence type="ECO:0000313" key="8">
    <source>
        <dbReference type="Proteomes" id="UP000541610"/>
    </source>
</evidence>
<proteinExistence type="predicted"/>
<dbReference type="Proteomes" id="UP000541610">
    <property type="component" value="Unassembled WGS sequence"/>
</dbReference>
<feature type="compositionally biased region" description="Low complexity" evidence="5">
    <location>
        <begin position="464"/>
        <end position="475"/>
    </location>
</feature>
<evidence type="ECO:0000313" key="7">
    <source>
        <dbReference type="EMBL" id="KAF4697319.1"/>
    </source>
</evidence>
<dbReference type="InterPro" id="IPR000571">
    <property type="entry name" value="Znf_CCCH"/>
</dbReference>
<dbReference type="InterPro" id="IPR036855">
    <property type="entry name" value="Znf_CCCH_sf"/>
</dbReference>
<evidence type="ECO:0000256" key="1">
    <source>
        <dbReference type="ARBA" id="ARBA00022723"/>
    </source>
</evidence>
<evidence type="ECO:0000256" key="2">
    <source>
        <dbReference type="ARBA" id="ARBA00022771"/>
    </source>
</evidence>
<evidence type="ECO:0000259" key="6">
    <source>
        <dbReference type="PROSITE" id="PS50103"/>
    </source>
</evidence>
<feature type="domain" description="C3H1-type" evidence="6">
    <location>
        <begin position="474"/>
        <end position="502"/>
    </location>
</feature>
<evidence type="ECO:0000256" key="5">
    <source>
        <dbReference type="SAM" id="MobiDB-lite"/>
    </source>
</evidence>
<comment type="caution">
    <text evidence="7">The sequence shown here is derived from an EMBL/GenBank/DDBJ whole genome shotgun (WGS) entry which is preliminary data.</text>
</comment>
<feature type="zinc finger region" description="C3H1-type" evidence="4">
    <location>
        <begin position="474"/>
        <end position="502"/>
    </location>
</feature>
<sequence>MSLESVAAKVQAANWNDAPSAGVSKCTLESMDATIEGLDGQKLAANIRLTAMSLYVRALGRDIMVNQKVDNKVIDGLRAELLVPEVDFNKVVQTCDFSCPLTRLKDVSYSRDLVIGVGPRDTRFGKVKGPQVYNSQGLILDTLPVIGQGLPAQERQSSHQPPRPAAPEPPVQVVRPTEAFAEPVLPALSEELAHLVRAIAPDQQVAALLCRHGLTTPPLIGSLPSHLMERVGAEVAGNASFYALTAEVSAAVAKRRKLATDAELSKANSSVNIGALVERSVQNYSPSLPPSVFHGVSQSTLSAVASQSSGYYVDFKKLLPEARPDNEDDKVLLLDLSKAARGESAISESSKKGNKQVSTLRDYVQCLLKYALLVSCVLPPADLSPCDVIAHGLRIISLVGSISMDLIISHDDIYRRSVSTLVASTPSLSIKQFFSGDAYPTLLVEYSQKALRVAASKQDKPRPTSRSDAPSSSTSATKVCNFFRSNGWCRFGKFCVYKHDSGDRSSPSTARPLSDSVPDKKPNLATQQGKKEDSKDRDPKDGSARQEPVQSHVQELFVRAACHLEAETKRIGYQDGTGLTSALPSAFARADCPASAGSVASCFWEEVQAIMSAGVVQGVHGSTPSAVQQSRLGEVFAASSARLAPRLASVLRGSSDSAASGPCGAVRADLGFALATALGDPDPAVFRDIDAGLSLGVDRPIAATGIFPRGQVQACSVEAQPAICRGVLEKEVGASRMRRLSLDEAGRNSARLFARRAPVGPSFADGRKASRKDVFNLLQSISHDDARRSAQAFASTGLASKTNELYDRTVSFFVSVTGRSAFSLRVEDLQLFVWALTKCL</sequence>